<dbReference type="EMBL" id="VIKR01000007">
    <property type="protein sequence ID" value="TQV71007.1"/>
    <property type="molecule type" value="Genomic_DNA"/>
</dbReference>
<proteinExistence type="predicted"/>
<gene>
    <name evidence="2" type="ORF">FLL45_22020</name>
</gene>
<feature type="transmembrane region" description="Helical" evidence="1">
    <location>
        <begin position="7"/>
        <end position="29"/>
    </location>
</feature>
<keyword evidence="1" id="KW-1133">Transmembrane helix</keyword>
<evidence type="ECO:0000313" key="3">
    <source>
        <dbReference type="Proteomes" id="UP000317839"/>
    </source>
</evidence>
<dbReference type="RefSeq" id="WP_142944224.1">
    <property type="nucleotide sequence ID" value="NZ_VIKR01000007.1"/>
</dbReference>
<evidence type="ECO:0000313" key="2">
    <source>
        <dbReference type="EMBL" id="TQV71007.1"/>
    </source>
</evidence>
<keyword evidence="1" id="KW-0472">Membrane</keyword>
<keyword evidence="1" id="KW-0812">Transmembrane</keyword>
<evidence type="ECO:0000256" key="1">
    <source>
        <dbReference type="SAM" id="Phobius"/>
    </source>
</evidence>
<dbReference type="OrthoDB" id="6199146at2"/>
<feature type="transmembrane region" description="Helical" evidence="1">
    <location>
        <begin position="56"/>
        <end position="79"/>
    </location>
</feature>
<protein>
    <submittedName>
        <fullName evidence="2">Uncharacterized protein</fullName>
    </submittedName>
</protein>
<keyword evidence="3" id="KW-1185">Reference proteome</keyword>
<sequence>MENKKYSVYRFIVGLNFPPIVGALIYFMLLELNSDPSVVASNPNAPMPDQLLPFRALIELIGFAYIFVGVQSIISTIIMECLVFKQTKLNQYWLGFGVLLGGLSGTTLLGFGFTMIGIGIVVGALCSFWLNQLVLKQKNSLLQPAVSEG</sequence>
<feature type="transmembrane region" description="Helical" evidence="1">
    <location>
        <begin position="91"/>
        <end position="109"/>
    </location>
</feature>
<dbReference type="Proteomes" id="UP000317839">
    <property type="component" value="Unassembled WGS sequence"/>
</dbReference>
<accession>A0A545T1A6</accession>
<comment type="caution">
    <text evidence="2">The sequence shown here is derived from an EMBL/GenBank/DDBJ whole genome shotgun (WGS) entry which is preliminary data.</text>
</comment>
<name>A0A545T1A6_9GAMM</name>
<reference evidence="2 3" key="1">
    <citation type="submission" date="2019-06" db="EMBL/GenBank/DDBJ databases">
        <title>Draft genome of Aliikangiella marina GYP-15.</title>
        <authorList>
            <person name="Wang G."/>
        </authorList>
    </citation>
    <scope>NUCLEOTIDE SEQUENCE [LARGE SCALE GENOMIC DNA]</scope>
    <source>
        <strain evidence="2 3">GYP-15</strain>
    </source>
</reference>
<organism evidence="2 3">
    <name type="scientific">Aliikangiella marina</name>
    <dbReference type="NCBI Taxonomy" id="1712262"/>
    <lineage>
        <taxon>Bacteria</taxon>
        <taxon>Pseudomonadati</taxon>
        <taxon>Pseudomonadota</taxon>
        <taxon>Gammaproteobacteria</taxon>
        <taxon>Oceanospirillales</taxon>
        <taxon>Pleioneaceae</taxon>
        <taxon>Aliikangiella</taxon>
    </lineage>
</organism>
<feature type="transmembrane region" description="Helical" evidence="1">
    <location>
        <begin position="115"/>
        <end position="135"/>
    </location>
</feature>
<dbReference type="AlphaFoldDB" id="A0A545T1A6"/>